<organism evidence="3 4">
    <name type="scientific">Populus trichocarpa</name>
    <name type="common">Western balsam poplar</name>
    <name type="synonym">Populus balsamifera subsp. trichocarpa</name>
    <dbReference type="NCBI Taxonomy" id="3694"/>
    <lineage>
        <taxon>Eukaryota</taxon>
        <taxon>Viridiplantae</taxon>
        <taxon>Streptophyta</taxon>
        <taxon>Embryophyta</taxon>
        <taxon>Tracheophyta</taxon>
        <taxon>Spermatophyta</taxon>
        <taxon>Magnoliopsida</taxon>
        <taxon>eudicotyledons</taxon>
        <taxon>Gunneridae</taxon>
        <taxon>Pentapetalae</taxon>
        <taxon>rosids</taxon>
        <taxon>fabids</taxon>
        <taxon>Malpighiales</taxon>
        <taxon>Salicaceae</taxon>
        <taxon>Saliceae</taxon>
        <taxon>Populus</taxon>
    </lineage>
</organism>
<evidence type="ECO:0000313" key="3">
    <source>
        <dbReference type="EMBL" id="PNT52575.1"/>
    </source>
</evidence>
<dbReference type="PANTHER" id="PTHR27005">
    <property type="entry name" value="WALL-ASSOCIATED RECEPTOR KINASE-LIKE 21"/>
    <property type="match status" value="1"/>
</dbReference>
<dbReference type="Proteomes" id="UP000006729">
    <property type="component" value="Chromosome 1"/>
</dbReference>
<proteinExistence type="predicted"/>
<dbReference type="InParanoid" id="A0A2K2BS28"/>
<dbReference type="InterPro" id="IPR045274">
    <property type="entry name" value="WAK-like"/>
</dbReference>
<protein>
    <recommendedName>
        <fullName evidence="5">Protein kinase domain-containing protein</fullName>
    </recommendedName>
</protein>
<keyword evidence="1" id="KW-0547">Nucleotide-binding</keyword>
<evidence type="ECO:0000256" key="2">
    <source>
        <dbReference type="ARBA" id="ARBA00022840"/>
    </source>
</evidence>
<keyword evidence="4" id="KW-1185">Reference proteome</keyword>
<dbReference type="STRING" id="3694.A0A2K2BS28"/>
<dbReference type="SUPFAM" id="SSF56112">
    <property type="entry name" value="Protein kinase-like (PK-like)"/>
    <property type="match status" value="1"/>
</dbReference>
<dbReference type="Gene3D" id="1.10.510.10">
    <property type="entry name" value="Transferase(Phosphotransferase) domain 1"/>
    <property type="match status" value="1"/>
</dbReference>
<name>A0A2K2BS28_POPTR</name>
<sequence length="76" mass="8038">MNDASNDWDAASTSITGDFDHSRARAKVSDFGSSSSISIDQTHLITLVQGTFGYLDPEYFQSGAEARGASRGPAPP</sequence>
<keyword evidence="2" id="KW-0067">ATP-binding</keyword>
<dbReference type="GO" id="GO:0007166">
    <property type="term" value="P:cell surface receptor signaling pathway"/>
    <property type="evidence" value="ECO:0007669"/>
    <property type="project" value="InterPro"/>
</dbReference>
<dbReference type="PANTHER" id="PTHR27005:SF515">
    <property type="entry name" value="WALL-ASSOCIATED RECEPTOR KINASE-LIKE 10-RELATED"/>
    <property type="match status" value="1"/>
</dbReference>
<dbReference type="GO" id="GO:0005524">
    <property type="term" value="F:ATP binding"/>
    <property type="evidence" value="ECO:0007669"/>
    <property type="project" value="UniProtKB-KW"/>
</dbReference>
<gene>
    <name evidence="3" type="ORF">POPTR_001G039500</name>
</gene>
<dbReference type="EMBL" id="CM009290">
    <property type="protein sequence ID" value="PNT52575.1"/>
    <property type="molecule type" value="Genomic_DNA"/>
</dbReference>
<dbReference type="AlphaFoldDB" id="A0A2K2BS28"/>
<evidence type="ECO:0008006" key="5">
    <source>
        <dbReference type="Google" id="ProtNLM"/>
    </source>
</evidence>
<evidence type="ECO:0000313" key="4">
    <source>
        <dbReference type="Proteomes" id="UP000006729"/>
    </source>
</evidence>
<dbReference type="InterPro" id="IPR011009">
    <property type="entry name" value="Kinase-like_dom_sf"/>
</dbReference>
<reference evidence="3 4" key="1">
    <citation type="journal article" date="2006" name="Science">
        <title>The genome of black cottonwood, Populus trichocarpa (Torr. &amp; Gray).</title>
        <authorList>
            <person name="Tuskan G.A."/>
            <person name="Difazio S."/>
            <person name="Jansson S."/>
            <person name="Bohlmann J."/>
            <person name="Grigoriev I."/>
            <person name="Hellsten U."/>
            <person name="Putnam N."/>
            <person name="Ralph S."/>
            <person name="Rombauts S."/>
            <person name="Salamov A."/>
            <person name="Schein J."/>
            <person name="Sterck L."/>
            <person name="Aerts A."/>
            <person name="Bhalerao R.R."/>
            <person name="Bhalerao R.P."/>
            <person name="Blaudez D."/>
            <person name="Boerjan W."/>
            <person name="Brun A."/>
            <person name="Brunner A."/>
            <person name="Busov V."/>
            <person name="Campbell M."/>
            <person name="Carlson J."/>
            <person name="Chalot M."/>
            <person name="Chapman J."/>
            <person name="Chen G.L."/>
            <person name="Cooper D."/>
            <person name="Coutinho P.M."/>
            <person name="Couturier J."/>
            <person name="Covert S."/>
            <person name="Cronk Q."/>
            <person name="Cunningham R."/>
            <person name="Davis J."/>
            <person name="Degroeve S."/>
            <person name="Dejardin A."/>
            <person name="Depamphilis C."/>
            <person name="Detter J."/>
            <person name="Dirks B."/>
            <person name="Dubchak I."/>
            <person name="Duplessis S."/>
            <person name="Ehlting J."/>
            <person name="Ellis B."/>
            <person name="Gendler K."/>
            <person name="Goodstein D."/>
            <person name="Gribskov M."/>
            <person name="Grimwood J."/>
            <person name="Groover A."/>
            <person name="Gunter L."/>
            <person name="Hamberger B."/>
            <person name="Heinze B."/>
            <person name="Helariutta Y."/>
            <person name="Henrissat B."/>
            <person name="Holligan D."/>
            <person name="Holt R."/>
            <person name="Huang W."/>
            <person name="Islam-Faridi N."/>
            <person name="Jones S."/>
            <person name="Jones-Rhoades M."/>
            <person name="Jorgensen R."/>
            <person name="Joshi C."/>
            <person name="Kangasjarvi J."/>
            <person name="Karlsson J."/>
            <person name="Kelleher C."/>
            <person name="Kirkpatrick R."/>
            <person name="Kirst M."/>
            <person name="Kohler A."/>
            <person name="Kalluri U."/>
            <person name="Larimer F."/>
            <person name="Leebens-Mack J."/>
            <person name="Leple J.C."/>
            <person name="Locascio P."/>
            <person name="Lou Y."/>
            <person name="Lucas S."/>
            <person name="Martin F."/>
            <person name="Montanini B."/>
            <person name="Napoli C."/>
            <person name="Nelson D.R."/>
            <person name="Nelson C."/>
            <person name="Nieminen K."/>
            <person name="Nilsson O."/>
            <person name="Pereda V."/>
            <person name="Peter G."/>
            <person name="Philippe R."/>
            <person name="Pilate G."/>
            <person name="Poliakov A."/>
            <person name="Razumovskaya J."/>
            <person name="Richardson P."/>
            <person name="Rinaldi C."/>
            <person name="Ritland K."/>
            <person name="Rouze P."/>
            <person name="Ryaboy D."/>
            <person name="Schmutz J."/>
            <person name="Schrader J."/>
            <person name="Segerman B."/>
            <person name="Shin H."/>
            <person name="Siddiqui A."/>
            <person name="Sterky F."/>
            <person name="Terry A."/>
            <person name="Tsai C.J."/>
            <person name="Uberbacher E."/>
            <person name="Unneberg P."/>
            <person name="Vahala J."/>
            <person name="Wall K."/>
            <person name="Wessler S."/>
            <person name="Yang G."/>
            <person name="Yin T."/>
            <person name="Douglas C."/>
            <person name="Marra M."/>
            <person name="Sandberg G."/>
            <person name="Van de Peer Y."/>
            <person name="Rokhsar D."/>
        </authorList>
    </citation>
    <scope>NUCLEOTIDE SEQUENCE [LARGE SCALE GENOMIC DNA]</scope>
    <source>
        <strain evidence="4">cv. Nisqually</strain>
    </source>
</reference>
<accession>A0A2K2BS28</accession>
<evidence type="ECO:0000256" key="1">
    <source>
        <dbReference type="ARBA" id="ARBA00022741"/>
    </source>
</evidence>